<sequence>MAFICFPVLPQKDMTVGEFEAWLRQFDSNHDGRISKEELQRALHSLHTWFPWWKARRGIKEVDVNRNGMVDKEEIGKLVNYAQQHLHMKICDYDSY</sequence>
<dbReference type="InterPro" id="IPR018247">
    <property type="entry name" value="EF_Hand_1_Ca_BS"/>
</dbReference>
<dbReference type="OrthoDB" id="26525at2759"/>
<reference evidence="4" key="1">
    <citation type="journal article" date="2017" name="Gigascience">
        <title>The genome draft of coconut (Cocos nucifera).</title>
        <authorList>
            <person name="Xiao Y."/>
            <person name="Xu P."/>
            <person name="Fan H."/>
            <person name="Baudouin L."/>
            <person name="Xia W."/>
            <person name="Bocs S."/>
            <person name="Xu J."/>
            <person name="Li Q."/>
            <person name="Guo A."/>
            <person name="Zhou L."/>
            <person name="Li J."/>
            <person name="Wu Y."/>
            <person name="Ma Z."/>
            <person name="Armero A."/>
            <person name="Issali A.E."/>
            <person name="Liu N."/>
            <person name="Peng M."/>
            <person name="Yang Y."/>
        </authorList>
    </citation>
    <scope>NUCLEOTIDE SEQUENCE</scope>
    <source>
        <tissue evidence="4">Spear leaf of Hainan Tall coconut</tissue>
    </source>
</reference>
<dbReference type="InterPro" id="IPR002048">
    <property type="entry name" value="EF_hand_dom"/>
</dbReference>
<dbReference type="InterPro" id="IPR011992">
    <property type="entry name" value="EF-hand-dom_pair"/>
</dbReference>
<dbReference type="PANTHER" id="PTHR23050">
    <property type="entry name" value="CALCIUM BINDING PROTEIN"/>
    <property type="match status" value="1"/>
</dbReference>
<dbReference type="AlphaFoldDB" id="A0A8K0NAS6"/>
<accession>A0A8K0NAS6</accession>
<feature type="domain" description="EF-hand" evidence="3">
    <location>
        <begin position="54"/>
        <end position="85"/>
    </location>
</feature>
<dbReference type="SUPFAM" id="SSF47473">
    <property type="entry name" value="EF-hand"/>
    <property type="match status" value="1"/>
</dbReference>
<dbReference type="CDD" id="cd00051">
    <property type="entry name" value="EFh"/>
    <property type="match status" value="1"/>
</dbReference>
<dbReference type="PROSITE" id="PS00018">
    <property type="entry name" value="EF_HAND_1"/>
    <property type="match status" value="2"/>
</dbReference>
<feature type="domain" description="EF-hand" evidence="3">
    <location>
        <begin position="14"/>
        <end position="49"/>
    </location>
</feature>
<proteinExistence type="predicted"/>
<evidence type="ECO:0000259" key="3">
    <source>
        <dbReference type="PROSITE" id="PS50222"/>
    </source>
</evidence>
<comment type="caution">
    <text evidence="4">The sequence shown here is derived from an EMBL/GenBank/DDBJ whole genome shotgun (WGS) entry which is preliminary data.</text>
</comment>
<dbReference type="Proteomes" id="UP000797356">
    <property type="component" value="Chromosome 13"/>
</dbReference>
<reference evidence="4" key="2">
    <citation type="submission" date="2019-07" db="EMBL/GenBank/DDBJ databases">
        <authorList>
            <person name="Yang Y."/>
            <person name="Bocs S."/>
            <person name="Baudouin L."/>
        </authorList>
    </citation>
    <scope>NUCLEOTIDE SEQUENCE</scope>
    <source>
        <tissue evidence="4">Spear leaf of Hainan Tall coconut</tissue>
    </source>
</reference>
<evidence type="ECO:0000256" key="2">
    <source>
        <dbReference type="ARBA" id="ARBA00022837"/>
    </source>
</evidence>
<dbReference type="GO" id="GO:0005509">
    <property type="term" value="F:calcium ion binding"/>
    <property type="evidence" value="ECO:0007669"/>
    <property type="project" value="InterPro"/>
</dbReference>
<dbReference type="SMART" id="SM00054">
    <property type="entry name" value="EFh"/>
    <property type="match status" value="2"/>
</dbReference>
<dbReference type="Gene3D" id="1.10.238.10">
    <property type="entry name" value="EF-hand"/>
    <property type="match status" value="1"/>
</dbReference>
<evidence type="ECO:0000313" key="4">
    <source>
        <dbReference type="EMBL" id="KAG1366616.1"/>
    </source>
</evidence>
<keyword evidence="5" id="KW-1185">Reference proteome</keyword>
<dbReference type="InterPro" id="IPR050145">
    <property type="entry name" value="Centrin_CML-like"/>
</dbReference>
<evidence type="ECO:0000313" key="5">
    <source>
        <dbReference type="Proteomes" id="UP000797356"/>
    </source>
</evidence>
<dbReference type="Pfam" id="PF13202">
    <property type="entry name" value="EF-hand_5"/>
    <property type="match status" value="2"/>
</dbReference>
<keyword evidence="1" id="KW-0677">Repeat</keyword>
<evidence type="ECO:0000256" key="1">
    <source>
        <dbReference type="ARBA" id="ARBA00022737"/>
    </source>
</evidence>
<protein>
    <submittedName>
        <fullName evidence="4">Polcalcin Phl p 7</fullName>
    </submittedName>
</protein>
<organism evidence="4 5">
    <name type="scientific">Cocos nucifera</name>
    <name type="common">Coconut palm</name>
    <dbReference type="NCBI Taxonomy" id="13894"/>
    <lineage>
        <taxon>Eukaryota</taxon>
        <taxon>Viridiplantae</taxon>
        <taxon>Streptophyta</taxon>
        <taxon>Embryophyta</taxon>
        <taxon>Tracheophyta</taxon>
        <taxon>Spermatophyta</taxon>
        <taxon>Magnoliopsida</taxon>
        <taxon>Liliopsida</taxon>
        <taxon>Arecaceae</taxon>
        <taxon>Arecoideae</taxon>
        <taxon>Cocoseae</taxon>
        <taxon>Attaleinae</taxon>
        <taxon>Cocos</taxon>
    </lineage>
</organism>
<gene>
    <name evidence="4" type="ORF">COCNU_13G004060</name>
</gene>
<keyword evidence="2" id="KW-0106">Calcium</keyword>
<dbReference type="EMBL" id="CM017884">
    <property type="protein sequence ID" value="KAG1366616.1"/>
    <property type="molecule type" value="Genomic_DNA"/>
</dbReference>
<name>A0A8K0NAS6_COCNU</name>
<dbReference type="PROSITE" id="PS50222">
    <property type="entry name" value="EF_HAND_2"/>
    <property type="match status" value="2"/>
</dbReference>